<evidence type="ECO:0000313" key="9">
    <source>
        <dbReference type="Proteomes" id="UP001497457"/>
    </source>
</evidence>
<keyword evidence="3 6" id="KW-0812">Transmembrane</keyword>
<gene>
    <name evidence="8" type="ORF">URODEC1_LOCUS87963</name>
</gene>
<dbReference type="InterPro" id="IPR030184">
    <property type="entry name" value="WAT1-related"/>
</dbReference>
<evidence type="ECO:0000256" key="1">
    <source>
        <dbReference type="ARBA" id="ARBA00004141"/>
    </source>
</evidence>
<evidence type="ECO:0000313" key="8">
    <source>
        <dbReference type="EMBL" id="CAL5043867.1"/>
    </source>
</evidence>
<dbReference type="Proteomes" id="UP001497457">
    <property type="component" value="Chromosome 34rd"/>
</dbReference>
<comment type="similarity">
    <text evidence="2 6">Belongs to the drug/metabolite transporter (DMT) superfamily. Plant drug/metabolite exporter (P-DME) (TC 2.A.7.4) family.</text>
</comment>
<protein>
    <recommendedName>
        <fullName evidence="6">WAT1-related protein</fullName>
    </recommendedName>
</protein>
<dbReference type="GO" id="GO:0016020">
    <property type="term" value="C:membrane"/>
    <property type="evidence" value="ECO:0007669"/>
    <property type="project" value="UniProtKB-SubCell"/>
</dbReference>
<dbReference type="SUPFAM" id="SSF103481">
    <property type="entry name" value="Multidrug resistance efflux transporter EmrE"/>
    <property type="match status" value="2"/>
</dbReference>
<dbReference type="AlphaFoldDB" id="A0ABC9DSJ7"/>
<proteinExistence type="inferred from homology"/>
<feature type="transmembrane region" description="Helical" evidence="6">
    <location>
        <begin position="211"/>
        <end position="234"/>
    </location>
</feature>
<reference evidence="8" key="1">
    <citation type="submission" date="2024-10" db="EMBL/GenBank/DDBJ databases">
        <authorList>
            <person name="Ryan C."/>
        </authorList>
    </citation>
    <scope>NUCLEOTIDE SEQUENCE [LARGE SCALE GENOMIC DNA]</scope>
</reference>
<keyword evidence="9" id="KW-1185">Reference proteome</keyword>
<feature type="transmembrane region" description="Helical" evidence="6">
    <location>
        <begin position="133"/>
        <end position="151"/>
    </location>
</feature>
<feature type="transmembrane region" description="Helical" evidence="6">
    <location>
        <begin position="309"/>
        <end position="330"/>
    </location>
</feature>
<keyword evidence="4 6" id="KW-1133">Transmembrane helix</keyword>
<dbReference type="Pfam" id="PF00892">
    <property type="entry name" value="EamA"/>
    <property type="match status" value="2"/>
</dbReference>
<feature type="transmembrane region" description="Helical" evidence="6">
    <location>
        <begin position="180"/>
        <end position="199"/>
    </location>
</feature>
<keyword evidence="5 6" id="KW-0472">Membrane</keyword>
<dbReference type="InterPro" id="IPR037185">
    <property type="entry name" value="EmrE-like"/>
</dbReference>
<dbReference type="EMBL" id="OZ075144">
    <property type="protein sequence ID" value="CAL5043867.1"/>
    <property type="molecule type" value="Genomic_DNA"/>
</dbReference>
<dbReference type="PANTHER" id="PTHR31218">
    <property type="entry name" value="WAT1-RELATED PROTEIN"/>
    <property type="match status" value="1"/>
</dbReference>
<comment type="subcellular location">
    <subcellularLocation>
        <location evidence="1 6">Membrane</location>
        <topology evidence="1 6">Multi-pass membrane protein</topology>
    </subcellularLocation>
</comment>
<name>A0ABC9DSJ7_9POAL</name>
<evidence type="ECO:0000256" key="3">
    <source>
        <dbReference type="ARBA" id="ARBA00022692"/>
    </source>
</evidence>
<evidence type="ECO:0000256" key="2">
    <source>
        <dbReference type="ARBA" id="ARBA00007635"/>
    </source>
</evidence>
<organism evidence="8 9">
    <name type="scientific">Urochloa decumbens</name>
    <dbReference type="NCBI Taxonomy" id="240449"/>
    <lineage>
        <taxon>Eukaryota</taxon>
        <taxon>Viridiplantae</taxon>
        <taxon>Streptophyta</taxon>
        <taxon>Embryophyta</taxon>
        <taxon>Tracheophyta</taxon>
        <taxon>Spermatophyta</taxon>
        <taxon>Magnoliopsida</taxon>
        <taxon>Liliopsida</taxon>
        <taxon>Poales</taxon>
        <taxon>Poaceae</taxon>
        <taxon>PACMAD clade</taxon>
        <taxon>Panicoideae</taxon>
        <taxon>Panicodae</taxon>
        <taxon>Paniceae</taxon>
        <taxon>Melinidinae</taxon>
        <taxon>Urochloa</taxon>
    </lineage>
</organism>
<evidence type="ECO:0000256" key="5">
    <source>
        <dbReference type="ARBA" id="ARBA00023136"/>
    </source>
</evidence>
<sequence>MAKTAAKMVVSMLLVQLIGVGVSLLSKIALDGGMSPFVIITYRKLIATAVVAPFCVVFEREMWKMLNWTVWVWIFANAAFGDVLAMGLYFYGLRSTSAAYSSVFQNLIPVATFIIAMVLRTENLSLRKLPGKMKLLGALLCVGGTMMVSLLRGPELHMWRTNLLRHAHNQAPAGAHHDKVVGTLWLCGSCVSYALYFIVQERLVKVYPSTYWMAMLTSLVGSMQSFVVGVFLVHDKSQWMLKWDLKLLTVVYSVSAYVHGKQGVLNTGLAFLLISWVISRSGPIYPAMFSSVSLVITTVLDSVLLGTNIYLGSVLGTVLVVMGMYAFLWGKGREIKLAEMASAAAQEQEP</sequence>
<evidence type="ECO:0000259" key="7">
    <source>
        <dbReference type="Pfam" id="PF00892"/>
    </source>
</evidence>
<feature type="transmembrane region" description="Helical" evidence="6">
    <location>
        <begin position="70"/>
        <end position="91"/>
    </location>
</feature>
<feature type="transmembrane region" description="Helical" evidence="6">
    <location>
        <begin position="254"/>
        <end position="277"/>
    </location>
</feature>
<feature type="transmembrane region" description="Helical" evidence="6">
    <location>
        <begin position="284"/>
        <end position="303"/>
    </location>
</feature>
<feature type="domain" description="EamA" evidence="7">
    <location>
        <begin position="9"/>
        <end position="149"/>
    </location>
</feature>
<dbReference type="InterPro" id="IPR000620">
    <property type="entry name" value="EamA_dom"/>
</dbReference>
<accession>A0ABC9DSJ7</accession>
<feature type="transmembrane region" description="Helical" evidence="6">
    <location>
        <begin position="35"/>
        <end position="58"/>
    </location>
</feature>
<evidence type="ECO:0000256" key="6">
    <source>
        <dbReference type="RuleBase" id="RU363077"/>
    </source>
</evidence>
<feature type="domain" description="EamA" evidence="7">
    <location>
        <begin position="182"/>
        <end position="327"/>
    </location>
</feature>
<feature type="transmembrane region" description="Helical" evidence="6">
    <location>
        <begin position="103"/>
        <end position="121"/>
    </location>
</feature>
<evidence type="ECO:0000256" key="4">
    <source>
        <dbReference type="ARBA" id="ARBA00022989"/>
    </source>
</evidence>